<gene>
    <name evidence="1" type="ORF">HXL68_06480</name>
</gene>
<protein>
    <submittedName>
        <fullName evidence="1">DUF2256 domain-containing protein</fullName>
    </submittedName>
</protein>
<accession>A0A930FZB3</accession>
<proteinExistence type="predicted"/>
<name>A0A930FZB3_9RHOO</name>
<dbReference type="InterPro" id="IPR017136">
    <property type="entry name" value="UCP037205"/>
</dbReference>
<evidence type="ECO:0000313" key="2">
    <source>
        <dbReference type="Proteomes" id="UP000718593"/>
    </source>
</evidence>
<dbReference type="EMBL" id="JABZMI010000096">
    <property type="protein sequence ID" value="MBF1164670.1"/>
    <property type="molecule type" value="Genomic_DNA"/>
</dbReference>
<dbReference type="Pfam" id="PF10013">
    <property type="entry name" value="DUF2256"/>
    <property type="match status" value="1"/>
</dbReference>
<organism evidence="1 2">
    <name type="scientific">Dechloromonas agitata</name>
    <dbReference type="NCBI Taxonomy" id="73030"/>
    <lineage>
        <taxon>Bacteria</taxon>
        <taxon>Pseudomonadati</taxon>
        <taxon>Pseudomonadota</taxon>
        <taxon>Betaproteobacteria</taxon>
        <taxon>Rhodocyclales</taxon>
        <taxon>Azonexaceae</taxon>
        <taxon>Dechloromonas</taxon>
    </lineage>
</organism>
<sequence length="51" mass="5878">MKSGFRGNKGALPSKPCQSCGRSMSWRRKWAANWERVRYCSVACRRKARAT</sequence>
<dbReference type="PANTHER" id="PTHR37463:SF1">
    <property type="entry name" value="DUF2256 DOMAIN-CONTAINING PROTEIN"/>
    <property type="match status" value="1"/>
</dbReference>
<dbReference type="PANTHER" id="PTHR37463">
    <property type="entry name" value="GSL3115 PROTEIN"/>
    <property type="match status" value="1"/>
</dbReference>
<reference evidence="1" key="1">
    <citation type="submission" date="2020-04" db="EMBL/GenBank/DDBJ databases">
        <title>Deep metagenomics examines the oral microbiome during advanced dental caries in children, revealing novel taxa and co-occurrences with host molecules.</title>
        <authorList>
            <person name="Baker J.L."/>
            <person name="Morton J.T."/>
            <person name="Dinis M."/>
            <person name="Alvarez R."/>
            <person name="Tran N.C."/>
            <person name="Knight R."/>
            <person name="Edlund A."/>
        </authorList>
    </citation>
    <scope>NUCLEOTIDE SEQUENCE</scope>
    <source>
        <strain evidence="1">JCVI_32_bin.24</strain>
    </source>
</reference>
<dbReference type="AlphaFoldDB" id="A0A930FZB3"/>
<evidence type="ECO:0000313" key="1">
    <source>
        <dbReference type="EMBL" id="MBF1164670.1"/>
    </source>
</evidence>
<dbReference type="Proteomes" id="UP000718593">
    <property type="component" value="Unassembled WGS sequence"/>
</dbReference>
<comment type="caution">
    <text evidence="1">The sequence shown here is derived from an EMBL/GenBank/DDBJ whole genome shotgun (WGS) entry which is preliminary data.</text>
</comment>